<dbReference type="InterPro" id="IPR006665">
    <property type="entry name" value="OmpA-like"/>
</dbReference>
<keyword evidence="4" id="KW-0449">Lipoprotein</keyword>
<dbReference type="Pfam" id="PF00691">
    <property type="entry name" value="OmpA"/>
    <property type="match status" value="1"/>
</dbReference>
<dbReference type="RefSeq" id="WP_062219753.1">
    <property type="nucleotide sequence ID" value="NZ_CP012023.1"/>
</dbReference>
<dbReference type="PROSITE" id="PS51257">
    <property type="entry name" value="PROKAR_LIPOPROTEIN"/>
    <property type="match status" value="1"/>
</dbReference>
<gene>
    <name evidence="4" type="ORF">IMCC12053_2694</name>
</gene>
<dbReference type="GO" id="GO:0009279">
    <property type="term" value="C:cell outer membrane"/>
    <property type="evidence" value="ECO:0007669"/>
    <property type="project" value="UniProtKB-SubCell"/>
</dbReference>
<dbReference type="PROSITE" id="PS51123">
    <property type="entry name" value="OMPA_2"/>
    <property type="match status" value="1"/>
</dbReference>
<reference evidence="4 5" key="1">
    <citation type="submission" date="2015-05" db="EMBL/GenBank/DDBJ databases">
        <authorList>
            <person name="Wang D.B."/>
            <person name="Wang M."/>
        </authorList>
    </citation>
    <scope>NUCLEOTIDE SEQUENCE [LARGE SCALE GENOMIC DNA]</scope>
    <source>
        <strain evidence="4 5">IMCC 12053</strain>
    </source>
</reference>
<proteinExistence type="predicted"/>
<dbReference type="AlphaFoldDB" id="A0A0N9ZLS3"/>
<dbReference type="PATRIC" id="fig|1397108.4.peg.2756"/>
<dbReference type="EMBL" id="CP012023">
    <property type="protein sequence ID" value="ALI56641.1"/>
    <property type="molecule type" value="Genomic_DNA"/>
</dbReference>
<name>A0A0N9ZLS3_9RHOB</name>
<keyword evidence="5" id="KW-1185">Reference proteome</keyword>
<dbReference type="Gene3D" id="3.30.1330.60">
    <property type="entry name" value="OmpA-like domain"/>
    <property type="match status" value="1"/>
</dbReference>
<dbReference type="PANTHER" id="PTHR30329">
    <property type="entry name" value="STATOR ELEMENT OF FLAGELLAR MOTOR COMPLEX"/>
    <property type="match status" value="1"/>
</dbReference>
<evidence type="ECO:0000313" key="5">
    <source>
        <dbReference type="Proteomes" id="UP000064920"/>
    </source>
</evidence>
<dbReference type="InterPro" id="IPR006664">
    <property type="entry name" value="OMP_bac"/>
</dbReference>
<accession>A0A0N9ZLS3</accession>
<keyword evidence="2" id="KW-0472">Membrane</keyword>
<dbReference type="STRING" id="1397108.IMCC12053_2694"/>
<protein>
    <submittedName>
        <fullName evidence="4">Outer membrane lipoprotein, OmpA family</fullName>
    </submittedName>
</protein>
<dbReference type="SUPFAM" id="SSF103088">
    <property type="entry name" value="OmpA-like"/>
    <property type="match status" value="1"/>
</dbReference>
<dbReference type="InterPro" id="IPR050330">
    <property type="entry name" value="Bact_OuterMem_StrucFunc"/>
</dbReference>
<evidence type="ECO:0000256" key="1">
    <source>
        <dbReference type="ARBA" id="ARBA00004442"/>
    </source>
</evidence>
<evidence type="ECO:0000313" key="4">
    <source>
        <dbReference type="EMBL" id="ALI56641.1"/>
    </source>
</evidence>
<dbReference type="Proteomes" id="UP000064920">
    <property type="component" value="Chromosome"/>
</dbReference>
<evidence type="ECO:0000256" key="2">
    <source>
        <dbReference type="ARBA" id="ARBA00023136"/>
    </source>
</evidence>
<organism evidence="4 5">
    <name type="scientific">Celeribacter marinus</name>
    <dbReference type="NCBI Taxonomy" id="1397108"/>
    <lineage>
        <taxon>Bacteria</taxon>
        <taxon>Pseudomonadati</taxon>
        <taxon>Pseudomonadota</taxon>
        <taxon>Alphaproteobacteria</taxon>
        <taxon>Rhodobacterales</taxon>
        <taxon>Roseobacteraceae</taxon>
        <taxon>Celeribacter</taxon>
    </lineage>
</organism>
<evidence type="ECO:0000256" key="3">
    <source>
        <dbReference type="ARBA" id="ARBA00023237"/>
    </source>
</evidence>
<dbReference type="CDD" id="cd07185">
    <property type="entry name" value="OmpA_C-like"/>
    <property type="match status" value="1"/>
</dbReference>
<dbReference type="PANTHER" id="PTHR30329:SF21">
    <property type="entry name" value="LIPOPROTEIN YIAD-RELATED"/>
    <property type="match status" value="1"/>
</dbReference>
<keyword evidence="3" id="KW-0998">Cell outer membrane</keyword>
<sequence length="218" mass="23826">MRVTTTTALTACALFALTACSDSKAFSGFYQEAGGYLNAGDFGNATMNNTLVHNGELKYAVNLNERFASSVPTTVNFAFNSAVLDAASRAVIARQAHFISQFPEVRFRVYGHTDLVGSDAANKRLGLRRAQAVVNELARAGISKSRLEAMVSYGESQPIVAIDQPERRNRRTVTEVSGFVESDPIVMDSRYADIVHREYIESATAPSELIKFGEEETK</sequence>
<dbReference type="PRINTS" id="PR01021">
    <property type="entry name" value="OMPADOMAIN"/>
</dbReference>
<dbReference type="KEGG" id="cmar:IMCC12053_2694"/>
<comment type="subcellular location">
    <subcellularLocation>
        <location evidence="1">Cell outer membrane</location>
    </subcellularLocation>
</comment>
<dbReference type="OrthoDB" id="9810367at2"/>
<dbReference type="InterPro" id="IPR036737">
    <property type="entry name" value="OmpA-like_sf"/>
</dbReference>